<proteinExistence type="predicted"/>
<reference evidence="1" key="1">
    <citation type="journal article" date="2021" name="G3 (Bethesda)">
        <title>Genomic diversity, chromosomal rearrangements, and interspecies hybridization in the ogataea polymorpha species complex.</title>
        <authorList>
            <person name="Hanson S.J."/>
            <person name="Cinneide E.O."/>
            <person name="Salzberg L.I."/>
            <person name="Wolfe K.H."/>
            <person name="McGowan J."/>
            <person name="Fitzpatrick D.A."/>
            <person name="Matlin K."/>
        </authorList>
    </citation>
    <scope>NUCLEOTIDE SEQUENCE</scope>
    <source>
        <strain evidence="1">61-244</strain>
    </source>
</reference>
<evidence type="ECO:0008006" key="3">
    <source>
        <dbReference type="Google" id="ProtNLM"/>
    </source>
</evidence>
<dbReference type="Pfam" id="PF20977">
    <property type="entry name" value="GatF"/>
    <property type="match status" value="1"/>
</dbReference>
<protein>
    <recommendedName>
        <fullName evidence="3">Glu-AdT subunit F</fullName>
    </recommendedName>
</protein>
<dbReference type="RefSeq" id="XP_043060507.1">
    <property type="nucleotide sequence ID" value="XM_043202764.1"/>
</dbReference>
<evidence type="ECO:0000313" key="2">
    <source>
        <dbReference type="Proteomes" id="UP001196530"/>
    </source>
</evidence>
<comment type="caution">
    <text evidence="1">The sequence shown here is derived from an EMBL/GenBank/DDBJ whole genome shotgun (WGS) entry which is preliminary data.</text>
</comment>
<organism evidence="1 2">
    <name type="scientific">Pichia angusta</name>
    <name type="common">Yeast</name>
    <name type="synonym">Hansenula polymorpha</name>
    <dbReference type="NCBI Taxonomy" id="870730"/>
    <lineage>
        <taxon>Eukaryota</taxon>
        <taxon>Fungi</taxon>
        <taxon>Dikarya</taxon>
        <taxon>Ascomycota</taxon>
        <taxon>Saccharomycotina</taxon>
        <taxon>Pichiomycetes</taxon>
        <taxon>Pichiales</taxon>
        <taxon>Pichiaceae</taxon>
        <taxon>Ogataea</taxon>
    </lineage>
</organism>
<dbReference type="AlphaFoldDB" id="A0AAN6DGQ0"/>
<dbReference type="Proteomes" id="UP001196530">
    <property type="component" value="Unassembled WGS sequence"/>
</dbReference>
<evidence type="ECO:0000313" key="1">
    <source>
        <dbReference type="EMBL" id="KAG7819628.1"/>
    </source>
</evidence>
<dbReference type="EMBL" id="JAHLUX010000004">
    <property type="protein sequence ID" value="KAG7819628.1"/>
    <property type="molecule type" value="Genomic_DNA"/>
</dbReference>
<accession>A0AAN6DGQ0</accession>
<sequence>MLRLNRFPTSFLQNTAIRRQYSILRKLRNESDIEDIFSKPAAPAISTSHAKVDPYILSKLLNLSGLSQDISDQEKQELILSLNDHLKFVSQLKDATSSGELKRLVEEPKELTFDDIISEIENSRAELEKGEPEESWNPLSLASQHQDDYFVVNEGLIKQNKQ</sequence>
<dbReference type="GeneID" id="66126353"/>
<name>A0AAN6DGQ0_PICAN</name>
<gene>
    <name evidence="1" type="ORF">KL928_002302</name>
</gene>